<name>A0A4Z2HJ27_9TELE</name>
<feature type="compositionally biased region" description="Basic and acidic residues" evidence="1">
    <location>
        <begin position="219"/>
        <end position="241"/>
    </location>
</feature>
<evidence type="ECO:0000313" key="3">
    <source>
        <dbReference type="Proteomes" id="UP000314294"/>
    </source>
</evidence>
<organism evidence="2 3">
    <name type="scientific">Liparis tanakae</name>
    <name type="common">Tanaka's snailfish</name>
    <dbReference type="NCBI Taxonomy" id="230148"/>
    <lineage>
        <taxon>Eukaryota</taxon>
        <taxon>Metazoa</taxon>
        <taxon>Chordata</taxon>
        <taxon>Craniata</taxon>
        <taxon>Vertebrata</taxon>
        <taxon>Euteleostomi</taxon>
        <taxon>Actinopterygii</taxon>
        <taxon>Neopterygii</taxon>
        <taxon>Teleostei</taxon>
        <taxon>Neoteleostei</taxon>
        <taxon>Acanthomorphata</taxon>
        <taxon>Eupercaria</taxon>
        <taxon>Perciformes</taxon>
        <taxon>Cottioidei</taxon>
        <taxon>Cottales</taxon>
        <taxon>Liparidae</taxon>
        <taxon>Liparis</taxon>
    </lineage>
</organism>
<dbReference type="EMBL" id="SRLO01000228">
    <property type="protein sequence ID" value="TNN65909.1"/>
    <property type="molecule type" value="Genomic_DNA"/>
</dbReference>
<protein>
    <submittedName>
        <fullName evidence="2">Uncharacterized protein</fullName>
    </submittedName>
</protein>
<feature type="region of interest" description="Disordered" evidence="1">
    <location>
        <begin position="157"/>
        <end position="206"/>
    </location>
</feature>
<comment type="caution">
    <text evidence="2">The sequence shown here is derived from an EMBL/GenBank/DDBJ whole genome shotgun (WGS) entry which is preliminary data.</text>
</comment>
<evidence type="ECO:0000256" key="1">
    <source>
        <dbReference type="SAM" id="MobiDB-lite"/>
    </source>
</evidence>
<evidence type="ECO:0000313" key="2">
    <source>
        <dbReference type="EMBL" id="TNN65909.1"/>
    </source>
</evidence>
<keyword evidence="3" id="KW-1185">Reference proteome</keyword>
<reference evidence="2 3" key="1">
    <citation type="submission" date="2019-03" db="EMBL/GenBank/DDBJ databases">
        <title>First draft genome of Liparis tanakae, snailfish: a comprehensive survey of snailfish specific genes.</title>
        <authorList>
            <person name="Kim W."/>
            <person name="Song I."/>
            <person name="Jeong J.-H."/>
            <person name="Kim D."/>
            <person name="Kim S."/>
            <person name="Ryu S."/>
            <person name="Song J.Y."/>
            <person name="Lee S.K."/>
        </authorList>
    </citation>
    <scope>NUCLEOTIDE SEQUENCE [LARGE SCALE GENOMIC DNA]</scope>
    <source>
        <tissue evidence="2">Muscle</tissue>
    </source>
</reference>
<dbReference type="Proteomes" id="UP000314294">
    <property type="component" value="Unassembled WGS sequence"/>
</dbReference>
<gene>
    <name evidence="2" type="ORF">EYF80_023909</name>
</gene>
<feature type="compositionally biased region" description="Basic and acidic residues" evidence="1">
    <location>
        <begin position="171"/>
        <end position="204"/>
    </location>
</feature>
<feature type="region of interest" description="Disordered" evidence="1">
    <location>
        <begin position="218"/>
        <end position="249"/>
    </location>
</feature>
<sequence>MSSFSVRKASCRSSTMGFRASSRSTSQGGSCKKVVRPCRSAILWMVRSRRNIIIKPTNRTAKTSYKLNMALTIAGGYSRTQLVPLRPDLRKEKRQEVRLLTSERKQMRASALAPCLWSPPPQGFGKFHLYGGLTDDGELVQLPVILLGLRRRNEISQSDGAQGDETEVDAVQERPGRLQRAEDGRRRHEEAQHHHGQQQHEVHHGGRPGLQAAALQVADGHDDQRVHDPLDAGGKHQHGEGDSDQGVEDGEDLARVRQGRGVTVTCGRTGRGVGRDQTKKRAEGECNHWHRQLSGKSVASAARCLCSDDSVACLRRVAGSNTQVAGQQQANDTHKKLWAEQPLLLRQIRCR</sequence>
<proteinExistence type="predicted"/>
<accession>A0A4Z2HJ27</accession>
<dbReference type="AlphaFoldDB" id="A0A4Z2HJ27"/>